<dbReference type="Pfam" id="PF14310">
    <property type="entry name" value="Fn3-like"/>
    <property type="match status" value="1"/>
</dbReference>
<sequence>MTTNLPRYLNEKLSFEERAGDLVSRLTLEEKISQMQYESPAIERLGIPSYNWWSEALHGVARAGVATVFPQAIGIAATFDERLVQKMADLISTEGRAKYHEYQRKGDHDIFKGLTFWSPTINIFRDPRWGRGQETYGEDPCLTSRLCVSFIRGIQGNHSKYLKAAACAKHFAAYSGPEDERHSFNAEVSQKDLWETYLPAFEAAVCEAGTEGVMGAYNRLNGEPCCGSRTLLTEILRDEWGFKGYTTSDCWAIKDFHEAHRVTQNIEESSALALKNGCDLNCGCAFASLVKAHRAGLVTEQQIDGAVYRLMLTRMRLGMFDKAEHVPYASIPYEKNDCEEHREFSEQTAEKSLVLLRNRNGILPLDRERLRSIAVIGPNADSRTALLGNYFGTPSESVTVLEGIRRSAGPGTRIYYAEGCHLYQNSMSRLSWKNDRLAEAVSAAERADVAIVCLGLDASLEGEEGDTSNEFSSGDRPNLKLPGNQETLLKAVRATGTPVVVVLLSGSALAVGWADEHADAILQAWYPGSQGGRAVASLLFGDFSPAGRLPVTFYRSDDDLPDFKDYSMENRTYRFFHGTPLYPFGYGLSYTTFSYERPVVEKEISVGSDAEVTSWVRNTGTRESDEVVQAYLRDLKASVRVPRHQLVGFQRIHLKPGEKAQVKFIISARQMALIDNSGNCILEPGEFRVFVGGSQPDERSAELLGAAVPSAVFTVTGSPLKMRR</sequence>
<evidence type="ECO:0000313" key="6">
    <source>
        <dbReference type="Proteomes" id="UP000469440"/>
    </source>
</evidence>
<keyword evidence="5" id="KW-0326">Glycosidase</keyword>
<evidence type="ECO:0000259" key="4">
    <source>
        <dbReference type="SMART" id="SM01217"/>
    </source>
</evidence>
<dbReference type="EMBL" id="VWXL01000014">
    <property type="protein sequence ID" value="MVB09887.1"/>
    <property type="molecule type" value="Genomic_DNA"/>
</dbReference>
<evidence type="ECO:0000256" key="3">
    <source>
        <dbReference type="ARBA" id="ARBA00022801"/>
    </source>
</evidence>
<accession>A0A6N8HWL1</accession>
<dbReference type="Gene3D" id="2.60.40.10">
    <property type="entry name" value="Immunoglobulins"/>
    <property type="match status" value="1"/>
</dbReference>
<organism evidence="5 6">
    <name type="scientific">Caproicibacter fermentans</name>
    <dbReference type="NCBI Taxonomy" id="2576756"/>
    <lineage>
        <taxon>Bacteria</taxon>
        <taxon>Bacillati</taxon>
        <taxon>Bacillota</taxon>
        <taxon>Clostridia</taxon>
        <taxon>Eubacteriales</taxon>
        <taxon>Acutalibacteraceae</taxon>
        <taxon>Caproicibacter</taxon>
    </lineage>
</organism>
<evidence type="ECO:0000313" key="5">
    <source>
        <dbReference type="EMBL" id="MVB09887.1"/>
    </source>
</evidence>
<keyword evidence="6" id="KW-1185">Reference proteome</keyword>
<dbReference type="InterPro" id="IPR001764">
    <property type="entry name" value="Glyco_hydro_3_N"/>
</dbReference>
<dbReference type="Proteomes" id="UP000469440">
    <property type="component" value="Unassembled WGS sequence"/>
</dbReference>
<dbReference type="InterPro" id="IPR036962">
    <property type="entry name" value="Glyco_hydro_3_N_sf"/>
</dbReference>
<dbReference type="GO" id="GO:0031222">
    <property type="term" value="P:arabinan catabolic process"/>
    <property type="evidence" value="ECO:0007669"/>
    <property type="project" value="TreeGrafter"/>
</dbReference>
<dbReference type="GO" id="GO:0004563">
    <property type="term" value="F:beta-N-acetylhexosaminidase activity"/>
    <property type="evidence" value="ECO:0007669"/>
    <property type="project" value="UniProtKB-EC"/>
</dbReference>
<dbReference type="PANTHER" id="PTHR42721:SF3">
    <property type="entry name" value="BETA-D-XYLOSIDASE 5-RELATED"/>
    <property type="match status" value="1"/>
</dbReference>
<comment type="similarity">
    <text evidence="1">Belongs to the glycosyl hydrolase 3 family.</text>
</comment>
<gene>
    <name evidence="5" type="primary">nagZ_1</name>
    <name evidence="5" type="ORF">CAFE_05540</name>
</gene>
<proteinExistence type="inferred from homology"/>
<evidence type="ECO:0000256" key="2">
    <source>
        <dbReference type="ARBA" id="ARBA00022729"/>
    </source>
</evidence>
<keyword evidence="2" id="KW-0732">Signal</keyword>
<dbReference type="InterPro" id="IPR013783">
    <property type="entry name" value="Ig-like_fold"/>
</dbReference>
<dbReference type="RefSeq" id="WP_156989722.1">
    <property type="nucleotide sequence ID" value="NZ_VWXL01000014.1"/>
</dbReference>
<dbReference type="SMART" id="SM01217">
    <property type="entry name" value="Fn3_like"/>
    <property type="match status" value="1"/>
</dbReference>
<dbReference type="InterPro" id="IPR017853">
    <property type="entry name" value="GH"/>
</dbReference>
<protein>
    <submittedName>
        <fullName evidence="5">Beta-hexosaminidase</fullName>
        <ecNumber evidence="5">3.2.1.52</ecNumber>
    </submittedName>
</protein>
<dbReference type="PANTHER" id="PTHR42721">
    <property type="entry name" value="SUGAR HYDROLASE-RELATED"/>
    <property type="match status" value="1"/>
</dbReference>
<dbReference type="SUPFAM" id="SSF52279">
    <property type="entry name" value="Beta-D-glucan exohydrolase, C-terminal domain"/>
    <property type="match status" value="1"/>
</dbReference>
<dbReference type="Pfam" id="PF00933">
    <property type="entry name" value="Glyco_hydro_3"/>
    <property type="match status" value="1"/>
</dbReference>
<name>A0A6N8HWL1_9FIRM</name>
<keyword evidence="3 5" id="KW-0378">Hydrolase</keyword>
<dbReference type="InterPro" id="IPR044993">
    <property type="entry name" value="BXL"/>
</dbReference>
<dbReference type="OrthoDB" id="98455at2"/>
<dbReference type="InterPro" id="IPR026891">
    <property type="entry name" value="Fn3-like"/>
</dbReference>
<dbReference type="AlphaFoldDB" id="A0A6N8HWL1"/>
<dbReference type="EC" id="3.2.1.52" evidence="5"/>
<dbReference type="InterPro" id="IPR036881">
    <property type="entry name" value="Glyco_hydro_3_C_sf"/>
</dbReference>
<dbReference type="PRINTS" id="PR00133">
    <property type="entry name" value="GLHYDRLASE3"/>
</dbReference>
<dbReference type="GO" id="GO:0046556">
    <property type="term" value="F:alpha-L-arabinofuranosidase activity"/>
    <property type="evidence" value="ECO:0007669"/>
    <property type="project" value="TreeGrafter"/>
</dbReference>
<dbReference type="SUPFAM" id="SSF51445">
    <property type="entry name" value="(Trans)glycosidases"/>
    <property type="match status" value="1"/>
</dbReference>
<dbReference type="GO" id="GO:0045493">
    <property type="term" value="P:xylan catabolic process"/>
    <property type="evidence" value="ECO:0007669"/>
    <property type="project" value="InterPro"/>
</dbReference>
<reference evidence="5 6" key="1">
    <citation type="submission" date="2019-09" db="EMBL/GenBank/DDBJ databases">
        <title>Genome sequence of Clostridium sp. EA1.</title>
        <authorList>
            <person name="Poehlein A."/>
            <person name="Bengelsdorf F.R."/>
            <person name="Daniel R."/>
        </authorList>
    </citation>
    <scope>NUCLEOTIDE SEQUENCE [LARGE SCALE GENOMIC DNA]</scope>
    <source>
        <strain evidence="5 6">EA1</strain>
    </source>
</reference>
<dbReference type="GO" id="GO:0009044">
    <property type="term" value="F:xylan 1,4-beta-xylosidase activity"/>
    <property type="evidence" value="ECO:0007669"/>
    <property type="project" value="InterPro"/>
</dbReference>
<evidence type="ECO:0000256" key="1">
    <source>
        <dbReference type="ARBA" id="ARBA00005336"/>
    </source>
</evidence>
<dbReference type="Gene3D" id="3.20.20.300">
    <property type="entry name" value="Glycoside hydrolase, family 3, N-terminal domain"/>
    <property type="match status" value="1"/>
</dbReference>
<dbReference type="Gene3D" id="3.40.50.1700">
    <property type="entry name" value="Glycoside hydrolase family 3 C-terminal domain"/>
    <property type="match status" value="1"/>
</dbReference>
<dbReference type="InterPro" id="IPR002772">
    <property type="entry name" value="Glyco_hydro_3_C"/>
</dbReference>
<dbReference type="Pfam" id="PF01915">
    <property type="entry name" value="Glyco_hydro_3_C"/>
    <property type="match status" value="1"/>
</dbReference>
<comment type="caution">
    <text evidence="5">The sequence shown here is derived from an EMBL/GenBank/DDBJ whole genome shotgun (WGS) entry which is preliminary data.</text>
</comment>
<feature type="domain" description="Fibronectin type III-like" evidence="4">
    <location>
        <begin position="626"/>
        <end position="695"/>
    </location>
</feature>